<keyword evidence="1" id="KW-0812">Transmembrane</keyword>
<dbReference type="EMBL" id="CP010951">
    <property type="protein sequence ID" value="AMO22059.1"/>
    <property type="molecule type" value="Genomic_DNA"/>
</dbReference>
<dbReference type="InterPro" id="IPR036869">
    <property type="entry name" value="J_dom_sf"/>
</dbReference>
<dbReference type="PANTHER" id="PTHR44825:SF1">
    <property type="entry name" value="DNAJ HOMOLOG SUBFAMILY C MEMBER 4"/>
    <property type="match status" value="1"/>
</dbReference>
<name>A0A127JQ44_9BURK</name>
<dbReference type="InterPro" id="IPR001623">
    <property type="entry name" value="DnaJ_domain"/>
</dbReference>
<gene>
    <name evidence="3" type="ORF">UC35_03170</name>
</gene>
<evidence type="ECO:0000259" key="2">
    <source>
        <dbReference type="PROSITE" id="PS50076"/>
    </source>
</evidence>
<evidence type="ECO:0000256" key="1">
    <source>
        <dbReference type="SAM" id="Phobius"/>
    </source>
</evidence>
<dbReference type="Proteomes" id="UP000070433">
    <property type="component" value="Chromosome"/>
</dbReference>
<keyword evidence="1" id="KW-1133">Transmembrane helix</keyword>
<dbReference type="PROSITE" id="PS50076">
    <property type="entry name" value="DNAJ_2"/>
    <property type="match status" value="1"/>
</dbReference>
<accession>A0A127JQ44</accession>
<dbReference type="AlphaFoldDB" id="A0A127JQ44"/>
<dbReference type="CDD" id="cd06257">
    <property type="entry name" value="DnaJ"/>
    <property type="match status" value="1"/>
</dbReference>
<sequence>MNHYDLLEVSHGASPEVIRAAYRSLMQRFHPDKNPGDAATGARAAAIAAAYDVLSDAGRRAEYDRQLQTAQAEPFPARAAPVAIRRAAAARAAPGGRSGMGLWWWLLPVIAAAAIGVFASLKPKKADPRAELAAVRQSFTAKAGTEAQRRELHARKTALLEQNPELFRSASSERSEDMAARTFVLLDGPQTIRVGQGHGGAVQPAELSLGGVSLLVGSFDAAEMLAHMGRHKERLVQDLVARLAKENPSRFTGPDGEAQLRRVVRDVVAGTLRTDPAQEYPSTWFESPGRYGVVDVLLPERFRLGPVQP</sequence>
<dbReference type="RefSeq" id="WP_061496107.1">
    <property type="nucleotide sequence ID" value="NZ_CP010951.1"/>
</dbReference>
<dbReference type="Pfam" id="PF00226">
    <property type="entry name" value="DnaJ"/>
    <property type="match status" value="1"/>
</dbReference>
<feature type="transmembrane region" description="Helical" evidence="1">
    <location>
        <begin position="102"/>
        <end position="121"/>
    </location>
</feature>
<keyword evidence="4" id="KW-1185">Reference proteome</keyword>
<dbReference type="PANTHER" id="PTHR44825">
    <property type="match status" value="1"/>
</dbReference>
<dbReference type="Gene3D" id="1.10.287.110">
    <property type="entry name" value="DnaJ domain"/>
    <property type="match status" value="1"/>
</dbReference>
<dbReference type="SMART" id="SM00271">
    <property type="entry name" value="DnaJ"/>
    <property type="match status" value="1"/>
</dbReference>
<evidence type="ECO:0000313" key="4">
    <source>
        <dbReference type="Proteomes" id="UP000070433"/>
    </source>
</evidence>
<evidence type="ECO:0000313" key="3">
    <source>
        <dbReference type="EMBL" id="AMO22059.1"/>
    </source>
</evidence>
<proteinExistence type="predicted"/>
<protein>
    <recommendedName>
        <fullName evidence="2">J domain-containing protein</fullName>
    </recommendedName>
</protein>
<feature type="domain" description="J" evidence="2">
    <location>
        <begin position="2"/>
        <end position="67"/>
    </location>
</feature>
<organism evidence="3 4">
    <name type="scientific">Ramlibacter tataouinensis</name>
    <dbReference type="NCBI Taxonomy" id="94132"/>
    <lineage>
        <taxon>Bacteria</taxon>
        <taxon>Pseudomonadati</taxon>
        <taxon>Pseudomonadota</taxon>
        <taxon>Betaproteobacteria</taxon>
        <taxon>Burkholderiales</taxon>
        <taxon>Comamonadaceae</taxon>
        <taxon>Ramlibacter</taxon>
    </lineage>
</organism>
<dbReference type="InterPro" id="IPR052763">
    <property type="entry name" value="DnaJ_C4"/>
</dbReference>
<dbReference type="SUPFAM" id="SSF46565">
    <property type="entry name" value="Chaperone J-domain"/>
    <property type="match status" value="1"/>
</dbReference>
<dbReference type="PRINTS" id="PR00625">
    <property type="entry name" value="JDOMAIN"/>
</dbReference>
<keyword evidence="1" id="KW-0472">Membrane</keyword>
<reference evidence="3 4" key="1">
    <citation type="journal article" date="2014" name="Int. J. Syst. Evol. Microbiol.">
        <title>Ramlibacter solisilvae sp. nov., isolated from forest soil, and emended description of the genus Ramlibacter.</title>
        <authorList>
            <person name="Lee H.J."/>
            <person name="Lee S.H."/>
            <person name="Lee S.S."/>
            <person name="Lee J.S."/>
            <person name="Kim Y."/>
            <person name="Kim S.C."/>
            <person name="Jeon C.O."/>
        </authorList>
    </citation>
    <scope>NUCLEOTIDE SEQUENCE [LARGE SCALE GENOMIC DNA]</scope>
    <source>
        <strain evidence="3 4">5-10</strain>
    </source>
</reference>